<dbReference type="PROSITE" id="PS51723">
    <property type="entry name" value="PEPTIDASE_M60"/>
    <property type="match status" value="1"/>
</dbReference>
<dbReference type="InterPro" id="IPR051244">
    <property type="entry name" value="TCAF"/>
</dbReference>
<dbReference type="Pfam" id="PF13402">
    <property type="entry name" value="Peptidase_M60"/>
    <property type="match status" value="1"/>
</dbReference>
<dbReference type="RefSeq" id="WP_008999086.1">
    <property type="nucleotide sequence ID" value="NZ_CAKJYT010000009.1"/>
</dbReference>
<evidence type="ECO:0000259" key="1">
    <source>
        <dbReference type="PROSITE" id="PS51723"/>
    </source>
</evidence>
<dbReference type="Proteomes" id="UP001215078">
    <property type="component" value="Unassembled WGS sequence"/>
</dbReference>
<dbReference type="Proteomes" id="UP000283329">
    <property type="component" value="Unassembled WGS sequence"/>
</dbReference>
<sequence length="811" mass="93017">MKDKIVYILLAVWGVWGATACEDKDFEQIISATDDYTSATGGDYYEGGGIDVSLYDKARIFPGLVDTLTEKRVDEQVVNIDMAYRSAKAVNVNLAMTSPAIYSTGLYAGAGEKITVMLDDDVKGLTVQIGIHSRDLSSLVGSSYLERDPKVVTSMALFKGKNEIRNPYGGYIWIKRSGDASDTGIVPLKVQGAYLAPDYVVGETEAAEWGEKIKTTTVPWIELRGKQIAFSVPVKYMKLKLQSEGQSFVTRLEQSLELWDDWVLCYNEFYGLDDAESETFPKPDFPVRVVMDAHLVTERYSYYSNTNLELLQTEELIDMIADPEQVKAGALNTSHVVGWMSLGLFVQTYWPTPAPNSFKDMYSLMPNFYFLYKHGWWGNQQDAKLFAYKLFGRDQKVINTTQYNLNADEFENLVSWAKADSCKIYSDEAKRPSKSGNDYWPAALTFYSAILSYKQEDTGKDGWKYFAYLNRFLSNEGQNVSIFNRLSMSEAMLTCLSHYFERDFTPLFDRYGIEISDKMRAEALQYKAVEKRIWEHNPLKGNDTSDFDGKVFYTKSGKTPFRHLRSEWTAVAYSGTGEDLKASNYGYVYESRAIKYNTPFNLFDGDRSTLWQSYSDLYEEYTDENGDKHYPYKIDNLYYNAKAPDLPYTIVIQPGESRSIDLDGVYMAFGFTEVNGIYNSDVKDYDKYAFRPQHIIVEVTSTPLEYNDVDTIYTNIQQVQWKQVFDSDRDPKGTPSQQFWPDRSNLFYIELDQKATNVTGIRLTMDRESHIAKDRPANFPADEKPNRPEFTNKYLNRIQKIAEFGTFYFNE</sequence>
<dbReference type="Pfam" id="PF17291">
    <property type="entry name" value="M60-like_N"/>
    <property type="match status" value="1"/>
</dbReference>
<dbReference type="PANTHER" id="PTHR15730:SF5">
    <property type="entry name" value="SI:CH211-210B2.2-RELATED"/>
    <property type="match status" value="1"/>
</dbReference>
<gene>
    <name evidence="5" type="ORF">DW206_26445</name>
    <name evidence="4" type="ORF">DWV35_01780</name>
    <name evidence="2" type="ORF">F3B85_25205</name>
    <name evidence="3" type="ORF">PQ628_12595</name>
</gene>
<dbReference type="EMBL" id="JAQQPO010000013">
    <property type="protein sequence ID" value="MDC7959050.1"/>
    <property type="molecule type" value="Genomic_DNA"/>
</dbReference>
<dbReference type="SMART" id="SM01276">
    <property type="entry name" value="M60-like"/>
    <property type="match status" value="1"/>
</dbReference>
<evidence type="ECO:0000313" key="6">
    <source>
        <dbReference type="Proteomes" id="UP000283329"/>
    </source>
</evidence>
<dbReference type="Gene3D" id="1.10.390.30">
    <property type="entry name" value="Peptidase M60, enhancin-like domain 3"/>
    <property type="match status" value="1"/>
</dbReference>
<organism evidence="4 7">
    <name type="scientific">Bacteroides ovatus</name>
    <dbReference type="NCBI Taxonomy" id="28116"/>
    <lineage>
        <taxon>Bacteria</taxon>
        <taxon>Pseudomonadati</taxon>
        <taxon>Bacteroidota</taxon>
        <taxon>Bacteroidia</taxon>
        <taxon>Bacteroidales</taxon>
        <taxon>Bacteroidaceae</taxon>
        <taxon>Bacteroides</taxon>
    </lineage>
</organism>
<name>A0A413EY70_BACOV</name>
<reference evidence="2 8" key="2">
    <citation type="journal article" date="2019" name="Nat. Med.">
        <title>A library of human gut bacterial isolates paired with longitudinal multiomics data enables mechanistic microbiome research.</title>
        <authorList>
            <person name="Poyet M."/>
            <person name="Groussin M."/>
            <person name="Gibbons S.M."/>
            <person name="Avila-Pacheco J."/>
            <person name="Jiang X."/>
            <person name="Kearney S.M."/>
            <person name="Perrotta A.R."/>
            <person name="Berdy B."/>
            <person name="Zhao S."/>
            <person name="Lieberman T.D."/>
            <person name="Swanson P.K."/>
            <person name="Smith M."/>
            <person name="Roesemann S."/>
            <person name="Alexander J.E."/>
            <person name="Rich S.A."/>
            <person name="Livny J."/>
            <person name="Vlamakis H."/>
            <person name="Clish C."/>
            <person name="Bullock K."/>
            <person name="Deik A."/>
            <person name="Scott J."/>
            <person name="Pierce K.A."/>
            <person name="Xavier R.J."/>
            <person name="Alm E.J."/>
        </authorList>
    </citation>
    <scope>NUCLEOTIDE SEQUENCE [LARGE SCALE GENOMIC DNA]</scope>
    <source>
        <strain evidence="2 8">BIOML-A41</strain>
    </source>
</reference>
<dbReference type="EMBL" id="QRJR01000056">
    <property type="protein sequence ID" value="RHH38164.1"/>
    <property type="molecule type" value="Genomic_DNA"/>
</dbReference>
<evidence type="ECO:0000313" key="5">
    <source>
        <dbReference type="EMBL" id="RHH38164.1"/>
    </source>
</evidence>
<dbReference type="AlphaFoldDB" id="A0A413EY70"/>
<dbReference type="PANTHER" id="PTHR15730">
    <property type="entry name" value="EXPERIMENTAL AUTOIMMUNE PROSTATITIS ANTIGEN 2-RELATED"/>
    <property type="match status" value="1"/>
</dbReference>
<dbReference type="Gene3D" id="3.40.390.80">
    <property type="entry name" value="Peptidase M60, enhancin-like domain 2"/>
    <property type="match status" value="1"/>
</dbReference>
<dbReference type="PROSITE" id="PS51257">
    <property type="entry name" value="PROKAR_LIPOPROTEIN"/>
    <property type="match status" value="1"/>
</dbReference>
<accession>A0A413EY70</accession>
<reference evidence="3" key="3">
    <citation type="submission" date="2022-10" db="EMBL/GenBank/DDBJ databases">
        <title>Human gut microbiome strain richness.</title>
        <authorList>
            <person name="Chen-Liaw A."/>
        </authorList>
    </citation>
    <scope>NUCLEOTIDE SEQUENCE</scope>
    <source>
        <strain evidence="3">RTP21484st1_H8_RTP21484_190118</strain>
    </source>
</reference>
<evidence type="ECO:0000313" key="7">
    <source>
        <dbReference type="Proteomes" id="UP000286031"/>
    </source>
</evidence>
<dbReference type="InterPro" id="IPR035423">
    <property type="entry name" value="M60-like_N"/>
</dbReference>
<dbReference type="InterPro" id="IPR031161">
    <property type="entry name" value="Peptidase_M60_dom"/>
</dbReference>
<evidence type="ECO:0000313" key="3">
    <source>
        <dbReference type="EMBL" id="MDC7959050.1"/>
    </source>
</evidence>
<comment type="caution">
    <text evidence="4">The sequence shown here is derived from an EMBL/GenBank/DDBJ whole genome shotgun (WGS) entry which is preliminary data.</text>
</comment>
<evidence type="ECO:0000313" key="2">
    <source>
        <dbReference type="EMBL" id="KAA4527099.1"/>
    </source>
</evidence>
<protein>
    <submittedName>
        <fullName evidence="3">M60 family peptidase N-terminal accessory domain-containing protein</fullName>
    </submittedName>
</protein>
<feature type="domain" description="Peptidase M60" evidence="1">
    <location>
        <begin position="99"/>
        <end position="418"/>
    </location>
</feature>
<dbReference type="Proteomes" id="UP000286031">
    <property type="component" value="Unassembled WGS sequence"/>
</dbReference>
<dbReference type="EMBL" id="QSBI01000002">
    <property type="protein sequence ID" value="RGX12918.1"/>
    <property type="molecule type" value="Genomic_DNA"/>
</dbReference>
<evidence type="ECO:0000313" key="8">
    <source>
        <dbReference type="Proteomes" id="UP000478493"/>
    </source>
</evidence>
<proteinExistence type="predicted"/>
<dbReference type="InterPro" id="IPR042279">
    <property type="entry name" value="Pep_M60_3"/>
</dbReference>
<dbReference type="Proteomes" id="UP000478493">
    <property type="component" value="Unassembled WGS sequence"/>
</dbReference>
<dbReference type="EMBL" id="VWGP01000031">
    <property type="protein sequence ID" value="KAA4527099.1"/>
    <property type="molecule type" value="Genomic_DNA"/>
</dbReference>
<dbReference type="Gene3D" id="2.60.120.1250">
    <property type="entry name" value="Peptidase M60, enhancin-like domain 1"/>
    <property type="match status" value="1"/>
</dbReference>
<reference evidence="6 7" key="1">
    <citation type="submission" date="2018-08" db="EMBL/GenBank/DDBJ databases">
        <title>A genome reference for cultivated species of the human gut microbiota.</title>
        <authorList>
            <person name="Zou Y."/>
            <person name="Xue W."/>
            <person name="Luo G."/>
        </authorList>
    </citation>
    <scope>NUCLEOTIDE SEQUENCE [LARGE SCALE GENOMIC DNA]</scope>
    <source>
        <strain evidence="4 7">AF04-46</strain>
        <strain evidence="5 6">AM17-48</strain>
    </source>
</reference>
<evidence type="ECO:0000313" key="4">
    <source>
        <dbReference type="EMBL" id="RGX12918.1"/>
    </source>
</evidence>